<evidence type="ECO:0000313" key="4">
    <source>
        <dbReference type="EMBL" id="MBD7945945.1"/>
    </source>
</evidence>
<sequence length="352" mass="38740">MFKKWGIIAVVCLLLAGCSKDAGIEEAVAEDTGEDIEDVVEEVIEEEPVPLPFVAPFTGIGSEVELKQRPVMVTINNHPQARPQSGISQADMIYEVMAEGNVTRFLAVFQSEVPDNIGPVRSARDYFVEIAKGLDAFYVAHGYSPDAQKMLNARVVDNINGMQYDGIFFKRSSERKAPHNSYISSENIFAGADRVGASMEINKIPTFSFYETAEGAKLGSPASNVSVRYGSGTSFENEYNYVQEQGIYERKSAGILTIDKEKQTPVKLANLIFMEIPHKTIDNAGRQKLSLADGGKAYLFQAGIMKEIEWKNVDGILVPMENGIPVKLVQGKTWISIVPTNPGIESMVKYLP</sequence>
<accession>A0ABR8RDS2</accession>
<feature type="chain" id="PRO_5046462364" evidence="1">
    <location>
        <begin position="23"/>
        <end position="352"/>
    </location>
</feature>
<proteinExistence type="predicted"/>
<dbReference type="RefSeq" id="WP_154309959.1">
    <property type="nucleotide sequence ID" value="NZ_JACSQO010000011.1"/>
</dbReference>
<dbReference type="InterPro" id="IPR023158">
    <property type="entry name" value="YerB-like_sf"/>
</dbReference>
<feature type="signal peptide" evidence="1">
    <location>
        <begin position="1"/>
        <end position="22"/>
    </location>
</feature>
<evidence type="ECO:0000259" key="3">
    <source>
        <dbReference type="Pfam" id="PF17479"/>
    </source>
</evidence>
<dbReference type="InterPro" id="IPR021416">
    <property type="entry name" value="DUF3048_N"/>
</dbReference>
<dbReference type="PROSITE" id="PS51257">
    <property type="entry name" value="PROKAR_LIPOPROTEIN"/>
    <property type="match status" value="1"/>
</dbReference>
<dbReference type="EMBL" id="JACSQO010000011">
    <property type="protein sequence ID" value="MBD7945945.1"/>
    <property type="molecule type" value="Genomic_DNA"/>
</dbReference>
<name>A0ABR8RDS2_9BACI</name>
<dbReference type="Gene3D" id="3.50.90.10">
    <property type="entry name" value="YerB-like"/>
    <property type="match status" value="1"/>
</dbReference>
<dbReference type="Pfam" id="PF11258">
    <property type="entry name" value="DUF3048"/>
    <property type="match status" value="1"/>
</dbReference>
<dbReference type="InterPro" id="IPR035328">
    <property type="entry name" value="DUF3048_C"/>
</dbReference>
<dbReference type="Pfam" id="PF17479">
    <property type="entry name" value="DUF3048_C"/>
    <property type="match status" value="1"/>
</dbReference>
<evidence type="ECO:0000256" key="1">
    <source>
        <dbReference type="SAM" id="SignalP"/>
    </source>
</evidence>
<dbReference type="SUPFAM" id="SSF159774">
    <property type="entry name" value="YerB-like"/>
    <property type="match status" value="1"/>
</dbReference>
<feature type="domain" description="DUF3048" evidence="3">
    <location>
        <begin position="226"/>
        <end position="335"/>
    </location>
</feature>
<keyword evidence="5" id="KW-1185">Reference proteome</keyword>
<organism evidence="4 5">
    <name type="scientific">Psychrobacillus faecigallinarum</name>
    <dbReference type="NCBI Taxonomy" id="2762235"/>
    <lineage>
        <taxon>Bacteria</taxon>
        <taxon>Bacillati</taxon>
        <taxon>Bacillota</taxon>
        <taxon>Bacilli</taxon>
        <taxon>Bacillales</taxon>
        <taxon>Bacillaceae</taxon>
        <taxon>Psychrobacillus</taxon>
    </lineage>
</organism>
<comment type="caution">
    <text evidence="4">The sequence shown here is derived from an EMBL/GenBank/DDBJ whole genome shotgun (WGS) entry which is preliminary data.</text>
</comment>
<reference evidence="4 5" key="1">
    <citation type="submission" date="2020-08" db="EMBL/GenBank/DDBJ databases">
        <title>A Genomic Blueprint of the Chicken Gut Microbiome.</title>
        <authorList>
            <person name="Gilroy R."/>
            <person name="Ravi A."/>
            <person name="Getino M."/>
            <person name="Pursley I."/>
            <person name="Horton D.L."/>
            <person name="Alikhan N.-F."/>
            <person name="Baker D."/>
            <person name="Gharbi K."/>
            <person name="Hall N."/>
            <person name="Watson M."/>
            <person name="Adriaenssens E.M."/>
            <person name="Foster-Nyarko E."/>
            <person name="Jarju S."/>
            <person name="Secka A."/>
            <person name="Antonio M."/>
            <person name="Oren A."/>
            <person name="Chaudhuri R."/>
            <person name="La Ragione R.M."/>
            <person name="Hildebrand F."/>
            <person name="Pallen M.J."/>
        </authorList>
    </citation>
    <scope>NUCLEOTIDE SEQUENCE [LARGE SCALE GENOMIC DNA]</scope>
    <source>
        <strain evidence="4 5">Sa2BUA9</strain>
    </source>
</reference>
<evidence type="ECO:0000259" key="2">
    <source>
        <dbReference type="Pfam" id="PF11258"/>
    </source>
</evidence>
<dbReference type="Proteomes" id="UP000640786">
    <property type="component" value="Unassembled WGS sequence"/>
</dbReference>
<gene>
    <name evidence="4" type="ORF">H9650_17700</name>
</gene>
<evidence type="ECO:0000313" key="5">
    <source>
        <dbReference type="Proteomes" id="UP000640786"/>
    </source>
</evidence>
<feature type="domain" description="DUF3048" evidence="2">
    <location>
        <begin position="57"/>
        <end position="195"/>
    </location>
</feature>
<protein>
    <submittedName>
        <fullName evidence="4">DUF3048 domain-containing protein</fullName>
    </submittedName>
</protein>
<keyword evidence="1" id="KW-0732">Signal</keyword>